<evidence type="ECO:0000313" key="2">
    <source>
        <dbReference type="EMBL" id="KAK8036895.1"/>
    </source>
</evidence>
<keyword evidence="3" id="KW-1185">Reference proteome</keyword>
<keyword evidence="1" id="KW-0175">Coiled coil</keyword>
<comment type="caution">
    <text evidence="2">The sequence shown here is derived from an EMBL/GenBank/DDBJ whole genome shotgun (WGS) entry which is preliminary data.</text>
</comment>
<reference evidence="2 3" key="1">
    <citation type="submission" date="2023-01" db="EMBL/GenBank/DDBJ databases">
        <title>Analysis of 21 Apiospora genomes using comparative genomics revels a genus with tremendous synthesis potential of carbohydrate active enzymes and secondary metabolites.</title>
        <authorList>
            <person name="Sorensen T."/>
        </authorList>
    </citation>
    <scope>NUCLEOTIDE SEQUENCE [LARGE SCALE GENOMIC DNA]</scope>
    <source>
        <strain evidence="2 3">CBS 135458</strain>
    </source>
</reference>
<dbReference type="GeneID" id="92099864"/>
<name>A0ABR1SRE2_9PEZI</name>
<evidence type="ECO:0000256" key="1">
    <source>
        <dbReference type="SAM" id="Coils"/>
    </source>
</evidence>
<proteinExistence type="predicted"/>
<accession>A0ABR1SRE2</accession>
<dbReference type="Proteomes" id="UP001480595">
    <property type="component" value="Unassembled WGS sequence"/>
</dbReference>
<evidence type="ECO:0008006" key="4">
    <source>
        <dbReference type="Google" id="ProtNLM"/>
    </source>
</evidence>
<sequence>MQGTMRRAPVPYLKLSGIQVSTSSFHVRCDNAQVGRQTPRQQAAPRPDALSLGEHLASKQQELARHREELTSYEEAMQAGEQLKKDKDIQYQGSWSTLPSATSAKRYARFQNPP</sequence>
<dbReference type="RefSeq" id="XP_066707713.1">
    <property type="nucleotide sequence ID" value="XM_066866799.1"/>
</dbReference>
<feature type="coiled-coil region" evidence="1">
    <location>
        <begin position="56"/>
        <end position="83"/>
    </location>
</feature>
<gene>
    <name evidence="2" type="ORF">PG994_015392</name>
</gene>
<organism evidence="2 3">
    <name type="scientific">Apiospora phragmitis</name>
    <dbReference type="NCBI Taxonomy" id="2905665"/>
    <lineage>
        <taxon>Eukaryota</taxon>
        <taxon>Fungi</taxon>
        <taxon>Dikarya</taxon>
        <taxon>Ascomycota</taxon>
        <taxon>Pezizomycotina</taxon>
        <taxon>Sordariomycetes</taxon>
        <taxon>Xylariomycetidae</taxon>
        <taxon>Amphisphaeriales</taxon>
        <taxon>Apiosporaceae</taxon>
        <taxon>Apiospora</taxon>
    </lineage>
</organism>
<protein>
    <recommendedName>
        <fullName evidence="4">Mitochondrial ATPase inhibitor</fullName>
    </recommendedName>
</protein>
<evidence type="ECO:0000313" key="3">
    <source>
        <dbReference type="Proteomes" id="UP001480595"/>
    </source>
</evidence>
<dbReference type="EMBL" id="JAQQWL010000018">
    <property type="protein sequence ID" value="KAK8036895.1"/>
    <property type="molecule type" value="Genomic_DNA"/>
</dbReference>